<feature type="transmembrane region" description="Helical" evidence="1">
    <location>
        <begin position="113"/>
        <end position="135"/>
    </location>
</feature>
<keyword evidence="1" id="KW-0812">Transmembrane</keyword>
<keyword evidence="3" id="KW-1185">Reference proteome</keyword>
<feature type="transmembrane region" description="Helical" evidence="1">
    <location>
        <begin position="147"/>
        <end position="175"/>
    </location>
</feature>
<dbReference type="EMBL" id="KB469306">
    <property type="protein sequence ID" value="EPQ53136.1"/>
    <property type="molecule type" value="Genomic_DNA"/>
</dbReference>
<dbReference type="KEGG" id="gtr:GLOTRDRAFT_95158"/>
<sequence>MPSLSHNQWTILQAVVPLLLFIHSEPAALAIHFALRELNSILTGVYSVIFLGCLYIFFSQYNEAQHKRLVLINIVLFLLCTAQWASFFLLALLTTDPVSDYTAAVKQAYVKDILVDLNSLANTAAVCTADGLLIWRCRKIWGGRLSVVVLPILVLIVGAGCGIVNFVTITIQIAMQHANALADPSPPPLWFTLANISADVEIALAAASFLVNMLMTVLIGARIWWNTRGLNEMFGRNQRKEYIRVILVVLESGAVYSLLLLLSMIFTALAGDSANKYNDYLPSCRYISYRHPPPGTAGIHVRKRDEFCGDRSDLI</sequence>
<keyword evidence="1" id="KW-1133">Transmembrane helix</keyword>
<dbReference type="OMA" id="MITGRIW"/>
<evidence type="ECO:0000256" key="1">
    <source>
        <dbReference type="SAM" id="Phobius"/>
    </source>
</evidence>
<feature type="transmembrane region" description="Helical" evidence="1">
    <location>
        <begin position="70"/>
        <end position="93"/>
    </location>
</feature>
<dbReference type="OrthoDB" id="3226582at2759"/>
<dbReference type="Proteomes" id="UP000030669">
    <property type="component" value="Unassembled WGS sequence"/>
</dbReference>
<dbReference type="HOGENOM" id="CLU_882946_0_0_1"/>
<feature type="transmembrane region" description="Helical" evidence="1">
    <location>
        <begin position="245"/>
        <end position="270"/>
    </location>
</feature>
<evidence type="ECO:0000313" key="3">
    <source>
        <dbReference type="Proteomes" id="UP000030669"/>
    </source>
</evidence>
<reference evidence="2 3" key="1">
    <citation type="journal article" date="2012" name="Science">
        <title>The Paleozoic origin of enzymatic lignin decomposition reconstructed from 31 fungal genomes.</title>
        <authorList>
            <person name="Floudas D."/>
            <person name="Binder M."/>
            <person name="Riley R."/>
            <person name="Barry K."/>
            <person name="Blanchette R.A."/>
            <person name="Henrissat B."/>
            <person name="Martinez A.T."/>
            <person name="Otillar R."/>
            <person name="Spatafora J.W."/>
            <person name="Yadav J.S."/>
            <person name="Aerts A."/>
            <person name="Benoit I."/>
            <person name="Boyd A."/>
            <person name="Carlson A."/>
            <person name="Copeland A."/>
            <person name="Coutinho P.M."/>
            <person name="de Vries R.P."/>
            <person name="Ferreira P."/>
            <person name="Findley K."/>
            <person name="Foster B."/>
            <person name="Gaskell J."/>
            <person name="Glotzer D."/>
            <person name="Gorecki P."/>
            <person name="Heitman J."/>
            <person name="Hesse C."/>
            <person name="Hori C."/>
            <person name="Igarashi K."/>
            <person name="Jurgens J.A."/>
            <person name="Kallen N."/>
            <person name="Kersten P."/>
            <person name="Kohler A."/>
            <person name="Kuees U."/>
            <person name="Kumar T.K.A."/>
            <person name="Kuo A."/>
            <person name="LaButti K."/>
            <person name="Larrondo L.F."/>
            <person name="Lindquist E."/>
            <person name="Ling A."/>
            <person name="Lombard V."/>
            <person name="Lucas S."/>
            <person name="Lundell T."/>
            <person name="Martin R."/>
            <person name="McLaughlin D.J."/>
            <person name="Morgenstern I."/>
            <person name="Morin E."/>
            <person name="Murat C."/>
            <person name="Nagy L.G."/>
            <person name="Nolan M."/>
            <person name="Ohm R.A."/>
            <person name="Patyshakuliyeva A."/>
            <person name="Rokas A."/>
            <person name="Ruiz-Duenas F.J."/>
            <person name="Sabat G."/>
            <person name="Salamov A."/>
            <person name="Samejima M."/>
            <person name="Schmutz J."/>
            <person name="Slot J.C."/>
            <person name="St John F."/>
            <person name="Stenlid J."/>
            <person name="Sun H."/>
            <person name="Sun S."/>
            <person name="Syed K."/>
            <person name="Tsang A."/>
            <person name="Wiebenga A."/>
            <person name="Young D."/>
            <person name="Pisabarro A."/>
            <person name="Eastwood D.C."/>
            <person name="Martin F."/>
            <person name="Cullen D."/>
            <person name="Grigoriev I.V."/>
            <person name="Hibbett D.S."/>
        </authorList>
    </citation>
    <scope>NUCLEOTIDE SEQUENCE [LARGE SCALE GENOMIC DNA]</scope>
    <source>
        <strain evidence="2 3">ATCC 11539</strain>
    </source>
</reference>
<dbReference type="GeneID" id="19309680"/>
<protein>
    <submittedName>
        <fullName evidence="2">Uncharacterized protein</fullName>
    </submittedName>
</protein>
<feature type="transmembrane region" description="Helical" evidence="1">
    <location>
        <begin position="40"/>
        <end position="58"/>
    </location>
</feature>
<evidence type="ECO:0000313" key="2">
    <source>
        <dbReference type="EMBL" id="EPQ53136.1"/>
    </source>
</evidence>
<proteinExistence type="predicted"/>
<organism evidence="2 3">
    <name type="scientific">Gloeophyllum trabeum (strain ATCC 11539 / FP-39264 / Madison 617)</name>
    <name type="common">Brown rot fungus</name>
    <dbReference type="NCBI Taxonomy" id="670483"/>
    <lineage>
        <taxon>Eukaryota</taxon>
        <taxon>Fungi</taxon>
        <taxon>Dikarya</taxon>
        <taxon>Basidiomycota</taxon>
        <taxon>Agaricomycotina</taxon>
        <taxon>Agaricomycetes</taxon>
        <taxon>Gloeophyllales</taxon>
        <taxon>Gloeophyllaceae</taxon>
        <taxon>Gloeophyllum</taxon>
    </lineage>
</organism>
<name>S7PZP1_GLOTA</name>
<feature type="transmembrane region" description="Helical" evidence="1">
    <location>
        <begin position="202"/>
        <end position="225"/>
    </location>
</feature>
<gene>
    <name evidence="2" type="ORF">GLOTRDRAFT_95158</name>
</gene>
<keyword evidence="1" id="KW-0472">Membrane</keyword>
<dbReference type="RefSeq" id="XP_007868433.1">
    <property type="nucleotide sequence ID" value="XM_007870242.1"/>
</dbReference>
<accession>S7PZP1</accession>
<dbReference type="AlphaFoldDB" id="S7PZP1"/>